<dbReference type="SUPFAM" id="SSF51998">
    <property type="entry name" value="PFL-like glycyl radical enzymes"/>
    <property type="match status" value="1"/>
</dbReference>
<feature type="region of interest" description="Disordered" evidence="1">
    <location>
        <begin position="115"/>
        <end position="143"/>
    </location>
</feature>
<dbReference type="Gene3D" id="3.20.70.20">
    <property type="match status" value="1"/>
</dbReference>
<dbReference type="InterPro" id="IPR004184">
    <property type="entry name" value="PFL_dom"/>
</dbReference>
<reference evidence="3" key="1">
    <citation type="submission" date="2019-05" db="EMBL/GenBank/DDBJ databases">
        <authorList>
            <consortium name="Pathogen Informatics"/>
        </authorList>
    </citation>
    <scope>NUCLEOTIDE SEQUENCE [LARGE SCALE GENOMIC DNA]</scope>
    <source>
        <strain evidence="3">NCTC12965</strain>
    </source>
</reference>
<evidence type="ECO:0000313" key="3">
    <source>
        <dbReference type="EMBL" id="VTR20482.1"/>
    </source>
</evidence>
<organism evidence="3">
    <name type="scientific">Serratia fonticola</name>
    <dbReference type="NCBI Taxonomy" id="47917"/>
    <lineage>
        <taxon>Bacteria</taxon>
        <taxon>Pseudomonadati</taxon>
        <taxon>Pseudomonadota</taxon>
        <taxon>Gammaproteobacteria</taxon>
        <taxon>Enterobacterales</taxon>
        <taxon>Yersiniaceae</taxon>
        <taxon>Serratia</taxon>
    </lineage>
</organism>
<accession>A0A4U9TQE1</accession>
<sequence>MAHYSLTPRVKLLAERLLSQNSTISTERAAILETLGGDVAGMPQLVKNAKLFNELVKQLPGYIGPDELIIGSQSSTPRAAVFHSENELRSPSAFTAFGQTSPDYLAVITKGCSPSKPKWKTAPEASAAPSAVLDWTKSTNAAP</sequence>
<proteinExistence type="predicted"/>
<name>A0A4U9TQE1_SERFO</name>
<gene>
    <name evidence="3" type="ORF">NCTC12965_01014</name>
</gene>
<dbReference type="Pfam" id="PF02901">
    <property type="entry name" value="PFL-like"/>
    <property type="match status" value="1"/>
</dbReference>
<dbReference type="GO" id="GO:0003824">
    <property type="term" value="F:catalytic activity"/>
    <property type="evidence" value="ECO:0007669"/>
    <property type="project" value="InterPro"/>
</dbReference>
<protein>
    <submittedName>
        <fullName evidence="3">Glycyl radical enzyme, PFL2/glycerol dehydratase family</fullName>
    </submittedName>
</protein>
<evidence type="ECO:0000259" key="2">
    <source>
        <dbReference type="PROSITE" id="PS51554"/>
    </source>
</evidence>
<dbReference type="AlphaFoldDB" id="A0A4U9TQE1"/>
<dbReference type="PROSITE" id="PS51554">
    <property type="entry name" value="PFL"/>
    <property type="match status" value="1"/>
</dbReference>
<dbReference type="EMBL" id="CABEEZ010000021">
    <property type="protein sequence ID" value="VTR20482.1"/>
    <property type="molecule type" value="Genomic_DNA"/>
</dbReference>
<evidence type="ECO:0000256" key="1">
    <source>
        <dbReference type="SAM" id="MobiDB-lite"/>
    </source>
</evidence>
<feature type="domain" description="PFL" evidence="2">
    <location>
        <begin position="8"/>
        <end position="143"/>
    </location>
</feature>